<dbReference type="PROSITE" id="PS50850">
    <property type="entry name" value="MFS"/>
    <property type="match status" value="1"/>
</dbReference>
<feature type="transmembrane region" description="Helical" evidence="6">
    <location>
        <begin position="346"/>
        <end position="370"/>
    </location>
</feature>
<name>A0ABV4GBN2_9BRAD</name>
<evidence type="ECO:0000313" key="9">
    <source>
        <dbReference type="Proteomes" id="UP001565474"/>
    </source>
</evidence>
<feature type="transmembrane region" description="Helical" evidence="6">
    <location>
        <begin position="211"/>
        <end position="232"/>
    </location>
</feature>
<feature type="transmembrane region" description="Helical" evidence="6">
    <location>
        <begin position="253"/>
        <end position="271"/>
    </location>
</feature>
<reference evidence="8 9" key="1">
    <citation type="submission" date="2024-07" db="EMBL/GenBank/DDBJ databases">
        <title>Genomic Encyclopedia of Type Strains, Phase V (KMG-V): Genome sequencing to study the core and pangenomes of soil and plant-associated prokaryotes.</title>
        <authorList>
            <person name="Whitman W."/>
        </authorList>
    </citation>
    <scope>NUCLEOTIDE SEQUENCE [LARGE SCALE GENOMIC DNA]</scope>
    <source>
        <strain evidence="8 9">USDA 222</strain>
    </source>
</reference>
<comment type="caution">
    <text evidence="8">The sequence shown here is derived from an EMBL/GenBank/DDBJ whole genome shotgun (WGS) entry which is preliminary data.</text>
</comment>
<evidence type="ECO:0000256" key="6">
    <source>
        <dbReference type="SAM" id="Phobius"/>
    </source>
</evidence>
<feature type="transmembrane region" description="Helical" evidence="6">
    <location>
        <begin position="291"/>
        <end position="309"/>
    </location>
</feature>
<proteinExistence type="predicted"/>
<evidence type="ECO:0000256" key="4">
    <source>
        <dbReference type="ARBA" id="ARBA00022989"/>
    </source>
</evidence>
<keyword evidence="4 6" id="KW-1133">Transmembrane helix</keyword>
<dbReference type="SUPFAM" id="SSF103473">
    <property type="entry name" value="MFS general substrate transporter"/>
    <property type="match status" value="1"/>
</dbReference>
<organism evidence="8 9">
    <name type="scientific">Bradyrhizobium yuanmingense</name>
    <dbReference type="NCBI Taxonomy" id="108015"/>
    <lineage>
        <taxon>Bacteria</taxon>
        <taxon>Pseudomonadati</taxon>
        <taxon>Pseudomonadota</taxon>
        <taxon>Alphaproteobacteria</taxon>
        <taxon>Hyphomicrobiales</taxon>
        <taxon>Nitrobacteraceae</taxon>
        <taxon>Bradyrhizobium</taxon>
    </lineage>
</organism>
<keyword evidence="3 6" id="KW-0812">Transmembrane</keyword>
<gene>
    <name evidence="8" type="ORF">ABH992_001732</name>
</gene>
<protein>
    <submittedName>
        <fullName evidence="8">MFS family permease</fullName>
    </submittedName>
</protein>
<feature type="domain" description="Major facilitator superfamily (MFS) profile" evidence="7">
    <location>
        <begin position="53"/>
        <end position="440"/>
    </location>
</feature>
<dbReference type="Proteomes" id="UP001565474">
    <property type="component" value="Unassembled WGS sequence"/>
</dbReference>
<comment type="subcellular location">
    <subcellularLocation>
        <location evidence="1">Cell membrane</location>
        <topology evidence="1">Multi-pass membrane protein</topology>
    </subcellularLocation>
</comment>
<feature type="transmembrane region" description="Helical" evidence="6">
    <location>
        <begin position="46"/>
        <end position="67"/>
    </location>
</feature>
<feature type="transmembrane region" description="Helical" evidence="6">
    <location>
        <begin position="382"/>
        <end position="401"/>
    </location>
</feature>
<keyword evidence="2" id="KW-1003">Cell membrane</keyword>
<dbReference type="PANTHER" id="PTHR43124">
    <property type="entry name" value="PURINE EFFLUX PUMP PBUE"/>
    <property type="match status" value="1"/>
</dbReference>
<dbReference type="Gene3D" id="1.20.1250.20">
    <property type="entry name" value="MFS general substrate transporter like domains"/>
    <property type="match status" value="1"/>
</dbReference>
<dbReference type="InterPro" id="IPR011701">
    <property type="entry name" value="MFS"/>
</dbReference>
<feature type="transmembrane region" description="Helical" evidence="6">
    <location>
        <begin position="181"/>
        <end position="205"/>
    </location>
</feature>
<sequence>MRKRADPSFSTPAYDRSDLAEPRKAGHAIGLHEPTKRGASMQISGAWRLTARVFLPFAVGYYLSYLFRTINALIASHLSSDAGVGAADLGLLTSVYFLVFAAAQIPVGILLDRFGPRRVQSVLLLLAAVGAGLFAVSTGFLSLLIARAMIGLGVAAALTAGLKSIIIWFPRERVALLNGYMVMLGSLGAVTATAPVEHLLAWMGWRQLFETLAAATGATAILIYVVVPERVIVPPTPRATLGSVFADRRFWRVAPFSATCIGSAWSLQGLWASPWLTDVEGLDRTSLVRQLFIMSIVLSCGALLFGMTVHYVKRRGFRAETVLATVAVLFVAAQLALILRVPLPSILPWSVVAIAGTATVVSFAVIADYFPPQLAGRANGALNVLHFGWAFLAQYATGLILEQWSANDGHRPLQAYQVAFGLNLALQIAALAWFALPGRRSITPWMSSILVFKPADDSRAVESVGLYEDSIILLPADDDAEW</sequence>
<evidence type="ECO:0000256" key="5">
    <source>
        <dbReference type="ARBA" id="ARBA00023136"/>
    </source>
</evidence>
<evidence type="ECO:0000259" key="7">
    <source>
        <dbReference type="PROSITE" id="PS50850"/>
    </source>
</evidence>
<dbReference type="InterPro" id="IPR020846">
    <property type="entry name" value="MFS_dom"/>
</dbReference>
<evidence type="ECO:0000313" key="8">
    <source>
        <dbReference type="EMBL" id="MEY9469333.1"/>
    </source>
</evidence>
<evidence type="ECO:0000256" key="2">
    <source>
        <dbReference type="ARBA" id="ARBA00022475"/>
    </source>
</evidence>
<dbReference type="InterPro" id="IPR050189">
    <property type="entry name" value="MFS_Efflux_Transporters"/>
</dbReference>
<dbReference type="EMBL" id="JBGBZN010000002">
    <property type="protein sequence ID" value="MEY9469333.1"/>
    <property type="molecule type" value="Genomic_DNA"/>
</dbReference>
<evidence type="ECO:0000256" key="1">
    <source>
        <dbReference type="ARBA" id="ARBA00004651"/>
    </source>
</evidence>
<dbReference type="InterPro" id="IPR036259">
    <property type="entry name" value="MFS_trans_sf"/>
</dbReference>
<feature type="transmembrane region" description="Helical" evidence="6">
    <location>
        <begin position="321"/>
        <end position="340"/>
    </location>
</feature>
<keyword evidence="9" id="KW-1185">Reference proteome</keyword>
<feature type="transmembrane region" description="Helical" evidence="6">
    <location>
        <begin position="413"/>
        <end position="436"/>
    </location>
</feature>
<feature type="transmembrane region" description="Helical" evidence="6">
    <location>
        <begin position="87"/>
        <end position="111"/>
    </location>
</feature>
<feature type="transmembrane region" description="Helical" evidence="6">
    <location>
        <begin position="150"/>
        <end position="169"/>
    </location>
</feature>
<keyword evidence="5 6" id="KW-0472">Membrane</keyword>
<accession>A0ABV4GBN2</accession>
<dbReference type="PANTHER" id="PTHR43124:SF3">
    <property type="entry name" value="CHLORAMPHENICOL EFFLUX PUMP RV0191"/>
    <property type="match status" value="1"/>
</dbReference>
<feature type="transmembrane region" description="Helical" evidence="6">
    <location>
        <begin position="123"/>
        <end position="144"/>
    </location>
</feature>
<dbReference type="Pfam" id="PF07690">
    <property type="entry name" value="MFS_1"/>
    <property type="match status" value="1"/>
</dbReference>
<evidence type="ECO:0000256" key="3">
    <source>
        <dbReference type="ARBA" id="ARBA00022692"/>
    </source>
</evidence>